<protein>
    <recommendedName>
        <fullName evidence="3">NAD-dependent epimerase/dehydratase domain-containing protein</fullName>
    </recommendedName>
</protein>
<dbReference type="AlphaFoldDB" id="A0A409WDA4"/>
<keyword evidence="1" id="KW-0560">Oxidoreductase</keyword>
<dbReference type="Proteomes" id="UP000284706">
    <property type="component" value="Unassembled WGS sequence"/>
</dbReference>
<name>A0A409WDA4_9AGAR</name>
<dbReference type="InterPro" id="IPR036291">
    <property type="entry name" value="NAD(P)-bd_dom_sf"/>
</dbReference>
<evidence type="ECO:0000256" key="2">
    <source>
        <dbReference type="ARBA" id="ARBA00023445"/>
    </source>
</evidence>
<evidence type="ECO:0000313" key="5">
    <source>
        <dbReference type="Proteomes" id="UP000284706"/>
    </source>
</evidence>
<dbReference type="PANTHER" id="PTHR10366">
    <property type="entry name" value="NAD DEPENDENT EPIMERASE/DEHYDRATASE"/>
    <property type="match status" value="1"/>
</dbReference>
<dbReference type="FunCoup" id="A0A409WDA4">
    <property type="interactions" value="58"/>
</dbReference>
<dbReference type="InParanoid" id="A0A409WDA4"/>
<organism evidence="4 5">
    <name type="scientific">Gymnopilus dilepis</name>
    <dbReference type="NCBI Taxonomy" id="231916"/>
    <lineage>
        <taxon>Eukaryota</taxon>
        <taxon>Fungi</taxon>
        <taxon>Dikarya</taxon>
        <taxon>Basidiomycota</taxon>
        <taxon>Agaricomycotina</taxon>
        <taxon>Agaricomycetes</taxon>
        <taxon>Agaricomycetidae</taxon>
        <taxon>Agaricales</taxon>
        <taxon>Agaricineae</taxon>
        <taxon>Hymenogastraceae</taxon>
        <taxon>Gymnopilus</taxon>
    </lineage>
</organism>
<dbReference type="PANTHER" id="PTHR10366:SF564">
    <property type="entry name" value="STEROL-4-ALPHA-CARBOXYLATE 3-DEHYDROGENASE, DECARBOXYLATING"/>
    <property type="match status" value="1"/>
</dbReference>
<comment type="caution">
    <text evidence="4">The sequence shown here is derived from an EMBL/GenBank/DDBJ whole genome shotgun (WGS) entry which is preliminary data.</text>
</comment>
<accession>A0A409WDA4</accession>
<dbReference type="OrthoDB" id="2735536at2759"/>
<keyword evidence="5" id="KW-1185">Reference proteome</keyword>
<evidence type="ECO:0000256" key="1">
    <source>
        <dbReference type="ARBA" id="ARBA00023002"/>
    </source>
</evidence>
<dbReference type="STRING" id="231916.A0A409WDA4"/>
<dbReference type="SUPFAM" id="SSF51735">
    <property type="entry name" value="NAD(P)-binding Rossmann-fold domains"/>
    <property type="match status" value="1"/>
</dbReference>
<evidence type="ECO:0000313" key="4">
    <source>
        <dbReference type="EMBL" id="PPQ76494.1"/>
    </source>
</evidence>
<reference evidence="4 5" key="1">
    <citation type="journal article" date="2018" name="Evol. Lett.">
        <title>Horizontal gene cluster transfer increased hallucinogenic mushroom diversity.</title>
        <authorList>
            <person name="Reynolds H.T."/>
            <person name="Vijayakumar V."/>
            <person name="Gluck-Thaler E."/>
            <person name="Korotkin H.B."/>
            <person name="Matheny P.B."/>
            <person name="Slot J.C."/>
        </authorList>
    </citation>
    <scope>NUCLEOTIDE SEQUENCE [LARGE SCALE GENOMIC DNA]</scope>
    <source>
        <strain evidence="4 5">SRW20</strain>
    </source>
</reference>
<dbReference type="InterPro" id="IPR001509">
    <property type="entry name" value="Epimerase_deHydtase"/>
</dbReference>
<dbReference type="EMBL" id="NHYE01005153">
    <property type="protein sequence ID" value="PPQ76494.1"/>
    <property type="molecule type" value="Genomic_DNA"/>
</dbReference>
<proteinExistence type="inferred from homology"/>
<evidence type="ECO:0000259" key="3">
    <source>
        <dbReference type="Pfam" id="PF01370"/>
    </source>
</evidence>
<comment type="similarity">
    <text evidence="2">Belongs to the NAD(P)-dependent epimerase/dehydratase family. Dihydroflavonol-4-reductase subfamily.</text>
</comment>
<dbReference type="Gene3D" id="3.40.50.720">
    <property type="entry name" value="NAD(P)-binding Rossmann-like Domain"/>
    <property type="match status" value="1"/>
</dbReference>
<sequence length="366" mass="40469">MPTLQAGSHVLVTGANGYIGYWIVRKLLEQGYTVRAAVRSLAKGQPLKDYFSSYGDKLELIAVPDITRNGAFDEAVKGVDGIIHTATASDFSIVEPEDWIKPALDGTLSVLESAKNFGDKLQRLVITSSVVAAGFTDSPPTVRITEEDWNDLAVEITKSQGRDAPVMIKYTASKVLAEKGEHLYRANVLHADTAAWEFYNKHKNNLSWELVTILPSHVLGPALQPLQGPETLNVSLWLFYDAITNPQKSDEELKGTYNYIHVEDISQAHVAALQRAEAAGERIIVSAGAETFQGTRNLLRQLRPELYEAKVLPVGNTALDVTPAYIYNIEKGKKVLGLEYEKEAKILKDTVEFFESRGYFKKTISA</sequence>
<gene>
    <name evidence="4" type="ORF">CVT26_012360</name>
</gene>
<dbReference type="InterPro" id="IPR050425">
    <property type="entry name" value="NAD(P)_dehydrat-like"/>
</dbReference>
<dbReference type="Pfam" id="PF01370">
    <property type="entry name" value="Epimerase"/>
    <property type="match status" value="1"/>
</dbReference>
<dbReference type="GO" id="GO:0016616">
    <property type="term" value="F:oxidoreductase activity, acting on the CH-OH group of donors, NAD or NADP as acceptor"/>
    <property type="evidence" value="ECO:0007669"/>
    <property type="project" value="TreeGrafter"/>
</dbReference>
<feature type="domain" description="NAD-dependent epimerase/dehydratase" evidence="3">
    <location>
        <begin position="10"/>
        <end position="282"/>
    </location>
</feature>